<feature type="transmembrane region" description="Helical" evidence="9">
    <location>
        <begin position="51"/>
        <end position="69"/>
    </location>
</feature>
<dbReference type="InterPro" id="IPR003010">
    <property type="entry name" value="C-N_Hydrolase"/>
</dbReference>
<feature type="transmembrane region" description="Helical" evidence="9">
    <location>
        <begin position="117"/>
        <end position="140"/>
    </location>
</feature>
<feature type="transmembrane region" description="Helical" evidence="9">
    <location>
        <begin position="190"/>
        <end position="208"/>
    </location>
</feature>
<evidence type="ECO:0000256" key="4">
    <source>
        <dbReference type="ARBA" id="ARBA00022679"/>
    </source>
</evidence>
<dbReference type="InterPro" id="IPR036526">
    <property type="entry name" value="C-N_Hydrolase_sf"/>
</dbReference>
<sequence length="492" mass="52994">MTLAFLPALLAGGVSVLGFAPFGWFVLVFLGVGALAFLLERAPDARTGFMCGLGWGLGAFLAGVSWLYVALNRFGGMPMPLAAFAILLFCLYLALYPALAGALYVRLKSGGLVWRGALFAALWILAEWLRGVVFTGFPWLATGYSQTPPSPLAAYLPVIGVYGVGGAVAFVAALAALAPWRRLRGLPRPLAIIAGVFVLAIGLGRVEWTEPEGEPLSVALIQTNVEQDLKWAPGHFAEVLQTNLRLVSDSRADFVVLPETTLPTLVERLPEGYLDLLGGMVSERGGMLVLGVFSRDDAGQIFNAAISVGSGPQQHYAKRHLVPFGEYSPPFFGWFYRLADIPMSDQTRGAREQPPMSVLGQRVALNICYEDLFGAELLSSLPQATLMLNISNLAWYGDSLAQPQHLQIARVRALETGRPMLRSTNTGMTAVIQPDGHVDAVLPAFEAGVLEAEVRGFKGMTPYAHWGNWPVLLIAAGLLLIAVLRRRRAPAA</sequence>
<dbReference type="EMBL" id="CP022187">
    <property type="protein sequence ID" value="AWI77651.1"/>
    <property type="molecule type" value="Genomic_DNA"/>
</dbReference>
<evidence type="ECO:0000256" key="2">
    <source>
        <dbReference type="ARBA" id="ARBA00010065"/>
    </source>
</evidence>
<keyword evidence="8 9" id="KW-0012">Acyltransferase</keyword>
<evidence type="ECO:0000256" key="9">
    <source>
        <dbReference type="HAMAP-Rule" id="MF_01148"/>
    </source>
</evidence>
<keyword evidence="3 9" id="KW-1003">Cell membrane</keyword>
<evidence type="ECO:0000256" key="8">
    <source>
        <dbReference type="ARBA" id="ARBA00023315"/>
    </source>
</evidence>
<dbReference type="SUPFAM" id="SSF56317">
    <property type="entry name" value="Carbon-nitrogen hydrolase"/>
    <property type="match status" value="1"/>
</dbReference>
<dbReference type="GO" id="GO:0016410">
    <property type="term" value="F:N-acyltransferase activity"/>
    <property type="evidence" value="ECO:0007669"/>
    <property type="project" value="UniProtKB-UniRule"/>
</dbReference>
<dbReference type="AlphaFoldDB" id="A0A2U8GVQ8"/>
<keyword evidence="6 9" id="KW-1133">Transmembrane helix</keyword>
<dbReference type="UniPathway" id="UPA00666"/>
<dbReference type="PANTHER" id="PTHR38686">
    <property type="entry name" value="APOLIPOPROTEIN N-ACYLTRANSFERASE"/>
    <property type="match status" value="1"/>
</dbReference>
<dbReference type="NCBIfam" id="TIGR00546">
    <property type="entry name" value="lnt"/>
    <property type="match status" value="1"/>
</dbReference>
<evidence type="ECO:0000313" key="12">
    <source>
        <dbReference type="Proteomes" id="UP000244930"/>
    </source>
</evidence>
<dbReference type="CDD" id="cd07571">
    <property type="entry name" value="ALP_N-acyl_transferase"/>
    <property type="match status" value="1"/>
</dbReference>
<evidence type="ECO:0000313" key="11">
    <source>
        <dbReference type="EMBL" id="AWI77651.1"/>
    </source>
</evidence>
<accession>A0A2U8GVQ8</accession>
<feature type="transmembrane region" description="Helical" evidence="9">
    <location>
        <begin position="6"/>
        <end position="39"/>
    </location>
</feature>
<keyword evidence="5 9" id="KW-0812">Transmembrane</keyword>
<evidence type="ECO:0000256" key="5">
    <source>
        <dbReference type="ARBA" id="ARBA00022692"/>
    </source>
</evidence>
<organism evidence="11 12">
    <name type="scientific">Parazoarcus communis</name>
    <dbReference type="NCBI Taxonomy" id="41977"/>
    <lineage>
        <taxon>Bacteria</taxon>
        <taxon>Pseudomonadati</taxon>
        <taxon>Pseudomonadota</taxon>
        <taxon>Betaproteobacteria</taxon>
        <taxon>Rhodocyclales</taxon>
        <taxon>Zoogloeaceae</taxon>
        <taxon>Parazoarcus</taxon>
    </lineage>
</organism>
<dbReference type="PANTHER" id="PTHR38686:SF1">
    <property type="entry name" value="APOLIPOPROTEIN N-ACYLTRANSFERASE"/>
    <property type="match status" value="1"/>
</dbReference>
<proteinExistence type="inferred from homology"/>
<dbReference type="Gene3D" id="3.60.110.10">
    <property type="entry name" value="Carbon-nitrogen hydrolase"/>
    <property type="match status" value="1"/>
</dbReference>
<comment type="pathway">
    <text evidence="9">Protein modification; lipoprotein biosynthesis (N-acyl transfer).</text>
</comment>
<feature type="transmembrane region" description="Helical" evidence="9">
    <location>
        <begin position="466"/>
        <end position="484"/>
    </location>
</feature>
<dbReference type="Proteomes" id="UP000244930">
    <property type="component" value="Chromosome"/>
</dbReference>
<evidence type="ECO:0000256" key="1">
    <source>
        <dbReference type="ARBA" id="ARBA00004651"/>
    </source>
</evidence>
<dbReference type="EC" id="2.3.1.269" evidence="9"/>
<name>A0A2U8GVQ8_9RHOO</name>
<evidence type="ECO:0000256" key="3">
    <source>
        <dbReference type="ARBA" id="ARBA00022475"/>
    </source>
</evidence>
<evidence type="ECO:0000256" key="7">
    <source>
        <dbReference type="ARBA" id="ARBA00023136"/>
    </source>
</evidence>
<keyword evidence="7 9" id="KW-0472">Membrane</keyword>
<dbReference type="GO" id="GO:0005886">
    <property type="term" value="C:plasma membrane"/>
    <property type="evidence" value="ECO:0007669"/>
    <property type="project" value="UniProtKB-SubCell"/>
</dbReference>
<keyword evidence="4 9" id="KW-0808">Transferase</keyword>
<dbReference type="HAMAP" id="MF_01148">
    <property type="entry name" value="Lnt"/>
    <property type="match status" value="1"/>
</dbReference>
<reference evidence="11 12" key="1">
    <citation type="submission" date="2017-06" db="EMBL/GenBank/DDBJ databases">
        <title>Azoarcus.</title>
        <authorList>
            <person name="Woo J.-H."/>
            <person name="Kim H.-S."/>
        </authorList>
    </citation>
    <scope>NUCLEOTIDE SEQUENCE [LARGE SCALE GENOMIC DNA]</scope>
    <source>
        <strain evidence="11 12">TSPY31</strain>
    </source>
</reference>
<protein>
    <recommendedName>
        <fullName evidence="9">Apolipoprotein N-acyltransferase</fullName>
        <shortName evidence="9">ALP N-acyltransferase</shortName>
        <ecNumber evidence="9">2.3.1.269</ecNumber>
    </recommendedName>
</protein>
<evidence type="ECO:0000256" key="6">
    <source>
        <dbReference type="ARBA" id="ARBA00022989"/>
    </source>
</evidence>
<comment type="catalytic activity">
    <reaction evidence="9">
        <text>N-terminal S-1,2-diacyl-sn-glyceryl-L-cysteinyl-[lipoprotein] + a glycerophospholipid = N-acyl-S-1,2-diacyl-sn-glyceryl-L-cysteinyl-[lipoprotein] + a 2-acyl-sn-glycero-3-phospholipid + H(+)</text>
        <dbReference type="Rhea" id="RHEA:48228"/>
        <dbReference type="Rhea" id="RHEA-COMP:14681"/>
        <dbReference type="Rhea" id="RHEA-COMP:14684"/>
        <dbReference type="ChEBI" id="CHEBI:15378"/>
        <dbReference type="ChEBI" id="CHEBI:136912"/>
        <dbReference type="ChEBI" id="CHEBI:140656"/>
        <dbReference type="ChEBI" id="CHEBI:140657"/>
        <dbReference type="ChEBI" id="CHEBI:140660"/>
        <dbReference type="EC" id="2.3.1.269"/>
    </reaction>
</comment>
<evidence type="ECO:0000259" key="10">
    <source>
        <dbReference type="PROSITE" id="PS50263"/>
    </source>
</evidence>
<feature type="transmembrane region" description="Helical" evidence="9">
    <location>
        <begin position="152"/>
        <end position="178"/>
    </location>
</feature>
<feature type="domain" description="CN hydrolase" evidence="10">
    <location>
        <begin position="221"/>
        <end position="456"/>
    </location>
</feature>
<dbReference type="GO" id="GO:0042158">
    <property type="term" value="P:lipoprotein biosynthetic process"/>
    <property type="evidence" value="ECO:0007669"/>
    <property type="project" value="UniProtKB-UniRule"/>
</dbReference>
<comment type="function">
    <text evidence="9">Catalyzes the phospholipid dependent N-acylation of the N-terminal cysteine of apolipoprotein, the last step in lipoprotein maturation.</text>
</comment>
<dbReference type="Pfam" id="PF00795">
    <property type="entry name" value="CN_hydrolase"/>
    <property type="match status" value="1"/>
</dbReference>
<comment type="similarity">
    <text evidence="2 9">Belongs to the CN hydrolase family. Apolipoprotein N-acyltransferase subfamily.</text>
</comment>
<comment type="subcellular location">
    <subcellularLocation>
        <location evidence="1 9">Cell membrane</location>
        <topology evidence="1 9">Multi-pass membrane protein</topology>
    </subcellularLocation>
</comment>
<dbReference type="InterPro" id="IPR004563">
    <property type="entry name" value="Apolipo_AcylTrfase"/>
</dbReference>
<dbReference type="KEGG" id="acom:CEW83_10990"/>
<keyword evidence="11" id="KW-0449">Lipoprotein</keyword>
<gene>
    <name evidence="9" type="primary">lnt</name>
    <name evidence="11" type="ORF">CEW83_10990</name>
</gene>
<feature type="transmembrane region" description="Helical" evidence="9">
    <location>
        <begin position="81"/>
        <end position="105"/>
    </location>
</feature>
<dbReference type="PROSITE" id="PS50263">
    <property type="entry name" value="CN_HYDROLASE"/>
    <property type="match status" value="1"/>
</dbReference>
<dbReference type="InterPro" id="IPR045378">
    <property type="entry name" value="LNT_N"/>
</dbReference>
<keyword evidence="12" id="KW-1185">Reference proteome</keyword>
<dbReference type="Pfam" id="PF20154">
    <property type="entry name" value="LNT_N"/>
    <property type="match status" value="1"/>
</dbReference>